<dbReference type="AlphaFoldDB" id="A8ZRS4"/>
<evidence type="ECO:0000256" key="1">
    <source>
        <dbReference type="SAM" id="Phobius"/>
    </source>
</evidence>
<keyword evidence="1" id="KW-1133">Transmembrane helix</keyword>
<dbReference type="EMBL" id="CP000859">
    <property type="protein sequence ID" value="ABW65841.1"/>
    <property type="molecule type" value="Genomic_DNA"/>
</dbReference>
<gene>
    <name evidence="3" type="ordered locus">Dole_0031</name>
</gene>
<dbReference type="SUPFAM" id="SSF58104">
    <property type="entry name" value="Methyl-accepting chemotaxis protein (MCP) signaling domain"/>
    <property type="match status" value="1"/>
</dbReference>
<dbReference type="PANTHER" id="PTHR33371:SF4">
    <property type="entry name" value="INTERMEMBRANE PHOSPHOLIPID TRANSPORT SYSTEM BINDING PROTEIN MLAD"/>
    <property type="match status" value="1"/>
</dbReference>
<dbReference type="Gene3D" id="1.10.287.950">
    <property type="entry name" value="Methyl-accepting chemotaxis protein"/>
    <property type="match status" value="1"/>
</dbReference>
<name>A8ZRS4_DESOH</name>
<accession>A8ZRS4</accession>
<dbReference type="KEGG" id="dol:Dole_0031"/>
<dbReference type="STRING" id="96561.Dole_0031"/>
<dbReference type="RefSeq" id="WP_012173460.1">
    <property type="nucleotide sequence ID" value="NC_009943.1"/>
</dbReference>
<evidence type="ECO:0000259" key="2">
    <source>
        <dbReference type="Pfam" id="PF02470"/>
    </source>
</evidence>
<protein>
    <submittedName>
        <fullName evidence="3">Mammalian cell entry related domain protein</fullName>
    </submittedName>
</protein>
<dbReference type="Proteomes" id="UP000008561">
    <property type="component" value="Chromosome"/>
</dbReference>
<dbReference type="InterPro" id="IPR052336">
    <property type="entry name" value="MlaD_Phospholipid_Transporter"/>
</dbReference>
<feature type="domain" description="Mce/MlaD" evidence="2">
    <location>
        <begin position="40"/>
        <end position="117"/>
    </location>
</feature>
<sequence length="305" mass="33997">MELIYSRREKIVGLFVISIIVLLFSTVVLIGRGKNWFKSYVTYYTVFEESYNLQENADVKFQKASIGKVSRIDLTEDKVRVTLKILEDYQSRITRDTTVTVKSPTFIGDEYVAVIPGNSRAPAMDEGEEIQSIPKKSIEDLLVEFQVEQTAKKLSTAVKNISDITEALRDPEGPLFTVFEELEAILSNLAEATAKTPMAMDHVNTNLVTINKIGNELYFNLTDLRNMLADVAASMQRVKTALANVEEASYDIPAITHSTSLGIDEIRGAVESTDRIIQSLKENFLIKGNLPPSPEGENIDAGPRQ</sequence>
<organism evidence="3 4">
    <name type="scientific">Desulfosudis oleivorans (strain DSM 6200 / JCM 39069 / Hxd3)</name>
    <name type="common">Desulfococcus oleovorans</name>
    <dbReference type="NCBI Taxonomy" id="96561"/>
    <lineage>
        <taxon>Bacteria</taxon>
        <taxon>Pseudomonadati</taxon>
        <taxon>Thermodesulfobacteriota</taxon>
        <taxon>Desulfobacteria</taxon>
        <taxon>Desulfobacterales</taxon>
        <taxon>Desulfosudaceae</taxon>
        <taxon>Desulfosudis</taxon>
    </lineage>
</organism>
<dbReference type="Pfam" id="PF02470">
    <property type="entry name" value="MlaD"/>
    <property type="match status" value="1"/>
</dbReference>
<proteinExistence type="predicted"/>
<evidence type="ECO:0000313" key="4">
    <source>
        <dbReference type="Proteomes" id="UP000008561"/>
    </source>
</evidence>
<dbReference type="HOGENOM" id="CLU_911300_0_0_7"/>
<feature type="transmembrane region" description="Helical" evidence="1">
    <location>
        <begin position="12"/>
        <end position="31"/>
    </location>
</feature>
<reference evidence="3 4" key="1">
    <citation type="submission" date="2007-10" db="EMBL/GenBank/DDBJ databases">
        <title>Complete sequence of Desulfococcus oleovorans Hxd3.</title>
        <authorList>
            <consortium name="US DOE Joint Genome Institute"/>
            <person name="Copeland A."/>
            <person name="Lucas S."/>
            <person name="Lapidus A."/>
            <person name="Barry K."/>
            <person name="Glavina del Rio T."/>
            <person name="Dalin E."/>
            <person name="Tice H."/>
            <person name="Pitluck S."/>
            <person name="Kiss H."/>
            <person name="Brettin T."/>
            <person name="Bruce D."/>
            <person name="Detter J.C."/>
            <person name="Han C."/>
            <person name="Schmutz J."/>
            <person name="Larimer F."/>
            <person name="Land M."/>
            <person name="Hauser L."/>
            <person name="Kyrpides N."/>
            <person name="Kim E."/>
            <person name="Wawrik B."/>
            <person name="Richardson P."/>
        </authorList>
    </citation>
    <scope>NUCLEOTIDE SEQUENCE [LARGE SCALE GENOMIC DNA]</scope>
    <source>
        <strain evidence="4">DSM 6200 / JCM 39069 / Hxd3</strain>
    </source>
</reference>
<keyword evidence="1" id="KW-0472">Membrane</keyword>
<keyword evidence="4" id="KW-1185">Reference proteome</keyword>
<dbReference type="eggNOG" id="COG1463">
    <property type="taxonomic scope" value="Bacteria"/>
</dbReference>
<keyword evidence="1" id="KW-0812">Transmembrane</keyword>
<evidence type="ECO:0000313" key="3">
    <source>
        <dbReference type="EMBL" id="ABW65841.1"/>
    </source>
</evidence>
<dbReference type="OrthoDB" id="8579797at2"/>
<dbReference type="InterPro" id="IPR003399">
    <property type="entry name" value="Mce/MlaD"/>
</dbReference>
<dbReference type="PANTHER" id="PTHR33371">
    <property type="entry name" value="INTERMEMBRANE PHOSPHOLIPID TRANSPORT SYSTEM BINDING PROTEIN MLAD-RELATED"/>
    <property type="match status" value="1"/>
</dbReference>